<dbReference type="InterPro" id="IPR005632">
    <property type="entry name" value="Chaperone_Skp"/>
</dbReference>
<dbReference type="PANTHER" id="PTHR35089:SF1">
    <property type="entry name" value="CHAPERONE PROTEIN SKP"/>
    <property type="match status" value="1"/>
</dbReference>
<evidence type="ECO:0000256" key="4">
    <source>
        <dbReference type="SAM" id="SignalP"/>
    </source>
</evidence>
<evidence type="ECO:0000313" key="6">
    <source>
        <dbReference type="Proteomes" id="UP001596997"/>
    </source>
</evidence>
<keyword evidence="3" id="KW-0175">Coiled coil</keyword>
<name>A0ABW3I6W8_9FLAO</name>
<protein>
    <submittedName>
        <fullName evidence="5">OmpH family outer membrane protein</fullName>
    </submittedName>
</protein>
<gene>
    <name evidence="5" type="ORF">ACFQ1O_14040</name>
</gene>
<organism evidence="5 6">
    <name type="scientific">Pseudofulvibacter geojedonensis</name>
    <dbReference type="NCBI Taxonomy" id="1123758"/>
    <lineage>
        <taxon>Bacteria</taxon>
        <taxon>Pseudomonadati</taxon>
        <taxon>Bacteroidota</taxon>
        <taxon>Flavobacteriia</taxon>
        <taxon>Flavobacteriales</taxon>
        <taxon>Flavobacteriaceae</taxon>
        <taxon>Pseudofulvibacter</taxon>
    </lineage>
</organism>
<evidence type="ECO:0000256" key="2">
    <source>
        <dbReference type="ARBA" id="ARBA00022729"/>
    </source>
</evidence>
<dbReference type="Pfam" id="PF03938">
    <property type="entry name" value="OmpH"/>
    <property type="match status" value="1"/>
</dbReference>
<dbReference type="Proteomes" id="UP001596997">
    <property type="component" value="Unassembled WGS sequence"/>
</dbReference>
<evidence type="ECO:0000313" key="5">
    <source>
        <dbReference type="EMBL" id="MFD0965134.1"/>
    </source>
</evidence>
<comment type="caution">
    <text evidence="5">The sequence shown here is derived from an EMBL/GenBank/DDBJ whole genome shotgun (WGS) entry which is preliminary data.</text>
</comment>
<dbReference type="Gene3D" id="3.30.910.20">
    <property type="entry name" value="Skp domain"/>
    <property type="match status" value="1"/>
</dbReference>
<reference evidence="6" key="1">
    <citation type="journal article" date="2019" name="Int. J. Syst. Evol. Microbiol.">
        <title>The Global Catalogue of Microorganisms (GCM) 10K type strain sequencing project: providing services to taxonomists for standard genome sequencing and annotation.</title>
        <authorList>
            <consortium name="The Broad Institute Genomics Platform"/>
            <consortium name="The Broad Institute Genome Sequencing Center for Infectious Disease"/>
            <person name="Wu L."/>
            <person name="Ma J."/>
        </authorList>
    </citation>
    <scope>NUCLEOTIDE SEQUENCE [LARGE SCALE GENOMIC DNA]</scope>
    <source>
        <strain evidence="6">CCUG 62114</strain>
    </source>
</reference>
<evidence type="ECO:0000256" key="1">
    <source>
        <dbReference type="ARBA" id="ARBA00009091"/>
    </source>
</evidence>
<sequence length="169" mass="18672">MKKIKTLLLAAVTFLGAVSMTQAQSKVAHIDTQKLIADMPAMKAAQNQLEKLQKTYEADIQTMATELQNKMKQYQAEAATKTDAENQKRGAEVQGMQDNILKYRQNAEQEMGKKQENLIKPIMEKARLAIQKVARAKGYQYVIDATAGSGLILADGPDLTADVKKELGM</sequence>
<dbReference type="SUPFAM" id="SSF111384">
    <property type="entry name" value="OmpH-like"/>
    <property type="match status" value="1"/>
</dbReference>
<feature type="signal peptide" evidence="4">
    <location>
        <begin position="1"/>
        <end position="23"/>
    </location>
</feature>
<dbReference type="SMART" id="SM00935">
    <property type="entry name" value="OmpH"/>
    <property type="match status" value="1"/>
</dbReference>
<dbReference type="RefSeq" id="WP_377717006.1">
    <property type="nucleotide sequence ID" value="NZ_JBHTJM010000011.1"/>
</dbReference>
<keyword evidence="6" id="KW-1185">Reference proteome</keyword>
<keyword evidence="2 4" id="KW-0732">Signal</keyword>
<proteinExistence type="inferred from homology"/>
<dbReference type="EMBL" id="JBHTJM010000011">
    <property type="protein sequence ID" value="MFD0965134.1"/>
    <property type="molecule type" value="Genomic_DNA"/>
</dbReference>
<accession>A0ABW3I6W8</accession>
<feature type="coiled-coil region" evidence="3">
    <location>
        <begin position="42"/>
        <end position="84"/>
    </location>
</feature>
<dbReference type="PANTHER" id="PTHR35089">
    <property type="entry name" value="CHAPERONE PROTEIN SKP"/>
    <property type="match status" value="1"/>
</dbReference>
<comment type="similarity">
    <text evidence="1">Belongs to the Skp family.</text>
</comment>
<evidence type="ECO:0000256" key="3">
    <source>
        <dbReference type="SAM" id="Coils"/>
    </source>
</evidence>
<feature type="chain" id="PRO_5046479361" evidence="4">
    <location>
        <begin position="24"/>
        <end position="169"/>
    </location>
</feature>
<dbReference type="InterPro" id="IPR024930">
    <property type="entry name" value="Skp_dom_sf"/>
</dbReference>